<keyword evidence="1" id="KW-0812">Transmembrane</keyword>
<protein>
    <submittedName>
        <fullName evidence="2">Uncharacterized protein</fullName>
    </submittedName>
</protein>
<feature type="transmembrane region" description="Helical" evidence="1">
    <location>
        <begin position="61"/>
        <end position="78"/>
    </location>
</feature>
<dbReference type="HOGENOM" id="CLU_159335_0_0_6"/>
<reference evidence="2 3" key="1">
    <citation type="submission" date="2013-12" db="EMBL/GenBank/DDBJ databases">
        <title>Interactions Between Genome Architecture and Virulence Genes in Pseudomonas syringae, strain CC1557 as a model.</title>
        <authorList>
            <person name="Baltrus D."/>
            <person name="Hockett K."/>
            <person name="Karlsrud E."/>
            <person name="Dougherty K."/>
            <person name="Nishimura M."/>
        </authorList>
    </citation>
    <scope>NUCLEOTIDE SEQUENCE [LARGE SCALE GENOMIC DNA]</scope>
    <source>
        <strain evidence="2 3">CC1557</strain>
    </source>
</reference>
<dbReference type="KEGG" id="psyr:N018_24170"/>
<accession>W0N266</accession>
<dbReference type="AlphaFoldDB" id="W0N266"/>
<dbReference type="Proteomes" id="UP000019089">
    <property type="component" value="Chromosome"/>
</dbReference>
<keyword evidence="1" id="KW-1133">Transmembrane helix</keyword>
<proteinExistence type="predicted"/>
<evidence type="ECO:0000313" key="2">
    <source>
        <dbReference type="EMBL" id="AHG43161.1"/>
    </source>
</evidence>
<name>W0N266_PSESX</name>
<evidence type="ECO:0000313" key="3">
    <source>
        <dbReference type="Proteomes" id="UP000019089"/>
    </source>
</evidence>
<evidence type="ECO:0000256" key="1">
    <source>
        <dbReference type="SAM" id="Phobius"/>
    </source>
</evidence>
<sequence length="125" mass="13615">MTDTMIGLIGGAILIPLLLTSIVIAVIAHKHVETIEAYLPNCSYITTVKEAYSGGGLLGKIMRGGVIAMILMMPQLSARRGFVDAREIKNLPNHYKKLLVIPAITSAALFIALILLQALRYILER</sequence>
<gene>
    <name evidence="2" type="ORF">N018_24170</name>
</gene>
<keyword evidence="1" id="KW-0472">Membrane</keyword>
<feature type="transmembrane region" description="Helical" evidence="1">
    <location>
        <begin position="98"/>
        <end position="123"/>
    </location>
</feature>
<dbReference type="RefSeq" id="WP_025390898.1">
    <property type="nucleotide sequence ID" value="NZ_CP007014.1"/>
</dbReference>
<dbReference type="STRING" id="1357279.N018_24170"/>
<dbReference type="EMBL" id="CP007014">
    <property type="protein sequence ID" value="AHG43161.1"/>
    <property type="molecule type" value="Genomic_DNA"/>
</dbReference>
<organism evidence="2 3">
    <name type="scientific">Pseudomonas syringae CC1557</name>
    <dbReference type="NCBI Taxonomy" id="1357279"/>
    <lineage>
        <taxon>Bacteria</taxon>
        <taxon>Pseudomonadati</taxon>
        <taxon>Pseudomonadota</taxon>
        <taxon>Gammaproteobacteria</taxon>
        <taxon>Pseudomonadales</taxon>
        <taxon>Pseudomonadaceae</taxon>
        <taxon>Pseudomonas</taxon>
        <taxon>Pseudomonas syringae</taxon>
    </lineage>
</organism>
<feature type="transmembrane region" description="Helical" evidence="1">
    <location>
        <begin position="6"/>
        <end position="28"/>
    </location>
</feature>